<gene>
    <name evidence="1" type="ORF">UFOPK2761_01850</name>
</gene>
<proteinExistence type="predicted"/>
<evidence type="ECO:0000313" key="1">
    <source>
        <dbReference type="EMBL" id="CAB4748972.1"/>
    </source>
</evidence>
<protein>
    <submittedName>
        <fullName evidence="1">Unannotated protein</fullName>
    </submittedName>
</protein>
<organism evidence="1">
    <name type="scientific">freshwater metagenome</name>
    <dbReference type="NCBI Taxonomy" id="449393"/>
    <lineage>
        <taxon>unclassified sequences</taxon>
        <taxon>metagenomes</taxon>
        <taxon>ecological metagenomes</taxon>
    </lineage>
</organism>
<accession>A0A6J6TNH3</accession>
<dbReference type="EMBL" id="CAEZYQ010000013">
    <property type="protein sequence ID" value="CAB4748972.1"/>
    <property type="molecule type" value="Genomic_DNA"/>
</dbReference>
<dbReference type="AlphaFoldDB" id="A0A6J6TNH3"/>
<reference evidence="1" key="1">
    <citation type="submission" date="2020-05" db="EMBL/GenBank/DDBJ databases">
        <authorList>
            <person name="Chiriac C."/>
            <person name="Salcher M."/>
            <person name="Ghai R."/>
            <person name="Kavagutti S V."/>
        </authorList>
    </citation>
    <scope>NUCLEOTIDE SEQUENCE</scope>
</reference>
<name>A0A6J6TNH3_9ZZZZ</name>
<sequence length="129" mass="13739">MRHAFAFAPSYRVPALLLGITERTAWVEVADGELHVRYGVWRLHTAVDNVAGATRTGGFAWLKTVGPPHLSFADRGVSFTPNALCVRFRTPVPGIDPTGLTGLRHPGATLGVADPEALRRDLAVAGASV</sequence>